<dbReference type="Proteomes" id="UP000398217">
    <property type="component" value="Unassembled WGS sequence"/>
</dbReference>
<dbReference type="Gene3D" id="2.40.30.10">
    <property type="entry name" value="Translation factors"/>
    <property type="match status" value="1"/>
</dbReference>
<dbReference type="OrthoDB" id="8611167at2"/>
<accession>A0A5M4B742</accession>
<sequence length="105" mass="12337">MKEYNYLDFTFHCTVIFFAHKRKYVPNLNSGKYRPHFMVKGQKDYLGIYFIDGEEVVFDKPIKCSALPLYDTVDYSALTEGTSFFIMESSNIVGEGIVEKIFWHR</sequence>
<gene>
    <name evidence="1" type="ORF">RCZ01_07250</name>
</gene>
<dbReference type="EMBL" id="BLBC01000005">
    <property type="protein sequence ID" value="GET45423.1"/>
    <property type="molecule type" value="Genomic_DNA"/>
</dbReference>
<proteinExistence type="predicted"/>
<organism evidence="1 2">
    <name type="scientific">Capnocytophaga felis</name>
    <dbReference type="NCBI Taxonomy" id="2267611"/>
    <lineage>
        <taxon>Bacteria</taxon>
        <taxon>Pseudomonadati</taxon>
        <taxon>Bacteroidota</taxon>
        <taxon>Flavobacteriia</taxon>
        <taxon>Flavobacteriales</taxon>
        <taxon>Flavobacteriaceae</taxon>
        <taxon>Capnocytophaga</taxon>
    </lineage>
</organism>
<dbReference type="RefSeq" id="WP_155284095.1">
    <property type="nucleotide sequence ID" value="NZ_BLBC01000005.1"/>
</dbReference>
<reference evidence="2" key="1">
    <citation type="journal article" date="2020" name="Int. J. Syst. Evol. Microbiol.">
        <title>Capnocytophaga felis sp. nov. isolated from the feline oral cavity.</title>
        <authorList>
            <person name="Suzuki M."/>
            <person name="Umeda K."/>
            <person name="Kimura M."/>
            <person name="Imaoka K."/>
            <person name="Morikawa S."/>
            <person name="Maeda K."/>
        </authorList>
    </citation>
    <scope>NUCLEOTIDE SEQUENCE [LARGE SCALE GENOMIC DNA]</scope>
    <source>
        <strain evidence="2">KC07070</strain>
    </source>
</reference>
<comment type="caution">
    <text evidence="1">The sequence shown here is derived from an EMBL/GenBank/DDBJ whole genome shotgun (WGS) entry which is preliminary data.</text>
</comment>
<evidence type="ECO:0000313" key="2">
    <source>
        <dbReference type="Proteomes" id="UP000398217"/>
    </source>
</evidence>
<protein>
    <submittedName>
        <fullName evidence="1">Uncharacterized protein</fullName>
    </submittedName>
</protein>
<keyword evidence="2" id="KW-1185">Reference proteome</keyword>
<dbReference type="AlphaFoldDB" id="A0A5M4B742"/>
<name>A0A5M4B742_9FLAO</name>
<evidence type="ECO:0000313" key="1">
    <source>
        <dbReference type="EMBL" id="GET45423.1"/>
    </source>
</evidence>